<dbReference type="OrthoDB" id="9803895at2"/>
<evidence type="ECO:0000313" key="4">
    <source>
        <dbReference type="Proteomes" id="UP000036958"/>
    </source>
</evidence>
<dbReference type="Pfam" id="PF03793">
    <property type="entry name" value="PASTA"/>
    <property type="match status" value="1"/>
</dbReference>
<comment type="caution">
    <text evidence="3">The sequence shown here is derived from an EMBL/GenBank/DDBJ whole genome shotgun (WGS) entry which is preliminary data.</text>
</comment>
<dbReference type="CDD" id="cd06577">
    <property type="entry name" value="PASTA_pknB"/>
    <property type="match status" value="3"/>
</dbReference>
<dbReference type="RefSeq" id="WP_053184503.1">
    <property type="nucleotide sequence ID" value="NZ_LGIA01000166.1"/>
</dbReference>
<gene>
    <name evidence="3" type="ORF">NC99_28960</name>
</gene>
<feature type="domain" description="PASTA" evidence="2">
    <location>
        <begin position="41"/>
        <end position="107"/>
    </location>
</feature>
<keyword evidence="4" id="KW-1185">Reference proteome</keyword>
<proteinExistence type="predicted"/>
<dbReference type="EMBL" id="LGIA01000166">
    <property type="protein sequence ID" value="KOH44278.1"/>
    <property type="molecule type" value="Genomic_DNA"/>
</dbReference>
<dbReference type="Gene3D" id="3.30.10.20">
    <property type="match status" value="3"/>
</dbReference>
<feature type="domain" description="PASTA" evidence="2">
    <location>
        <begin position="109"/>
        <end position="179"/>
    </location>
</feature>
<evidence type="ECO:0000313" key="3">
    <source>
        <dbReference type="EMBL" id="KOH44278.1"/>
    </source>
</evidence>
<dbReference type="InterPro" id="IPR005543">
    <property type="entry name" value="PASTA_dom"/>
</dbReference>
<evidence type="ECO:0000259" key="2">
    <source>
        <dbReference type="PROSITE" id="PS51178"/>
    </source>
</evidence>
<dbReference type="STRING" id="1409788.NC99_28960"/>
<feature type="transmembrane region" description="Helical" evidence="1">
    <location>
        <begin position="12"/>
        <end position="34"/>
    </location>
</feature>
<dbReference type="SMART" id="SM00740">
    <property type="entry name" value="PASTA"/>
    <property type="match status" value="2"/>
</dbReference>
<dbReference type="Proteomes" id="UP000036958">
    <property type="component" value="Unassembled WGS sequence"/>
</dbReference>
<keyword evidence="1" id="KW-0472">Membrane</keyword>
<dbReference type="AlphaFoldDB" id="A0A0L8V7F9"/>
<accession>A0A0L8V7F9</accession>
<keyword evidence="1" id="KW-1133">Transmembrane helix</keyword>
<evidence type="ECO:0000256" key="1">
    <source>
        <dbReference type="SAM" id="Phobius"/>
    </source>
</evidence>
<dbReference type="PROSITE" id="PS51178">
    <property type="entry name" value="PASTA"/>
    <property type="match status" value="2"/>
</dbReference>
<sequence length="269" mass="29717">MSLKAYLISKSFWMSILLAIAITVMLLLITMFALRMYTNHGEAYTVPDFSGMLIDQVKEQAPEAELQFQIMDSVYLEGAEPGAVIGQVPVAGAEVKRGRTIFFTICATKPEQVAMPKLTDISFRQAMNLMMSFGLNVGNVDYVPSEFPNLVLDQKIHGEPVEEGVLVNKGANVDLTVGQSRFGERTEIPNLIGVRLDQANQLIAVSFLNVGALIYDDSFQSAADSAEARVWQQRPEPIPGDVIEQGKSIDLWLTVDEEKLDMANENEVN</sequence>
<reference evidence="4" key="1">
    <citation type="submission" date="2015-07" db="EMBL/GenBank/DDBJ databases">
        <title>Genome sequencing of Sunxiuqinia dokdonensis strain SK.</title>
        <authorList>
            <person name="Ahn S."/>
            <person name="Kim B.-C."/>
        </authorList>
    </citation>
    <scope>NUCLEOTIDE SEQUENCE [LARGE SCALE GENOMIC DNA]</scope>
    <source>
        <strain evidence="4">SK</strain>
    </source>
</reference>
<organism evidence="3 4">
    <name type="scientific">Sunxiuqinia dokdonensis</name>
    <dbReference type="NCBI Taxonomy" id="1409788"/>
    <lineage>
        <taxon>Bacteria</taxon>
        <taxon>Pseudomonadati</taxon>
        <taxon>Bacteroidota</taxon>
        <taxon>Bacteroidia</taxon>
        <taxon>Marinilabiliales</taxon>
        <taxon>Prolixibacteraceae</taxon>
        <taxon>Sunxiuqinia</taxon>
    </lineage>
</organism>
<keyword evidence="1" id="KW-0812">Transmembrane</keyword>
<protein>
    <recommendedName>
        <fullName evidence="2">PASTA domain-containing protein</fullName>
    </recommendedName>
</protein>
<name>A0A0L8V7F9_9BACT</name>